<gene>
    <name evidence="1" type="ORF">K3G42_018602</name>
</gene>
<keyword evidence="2" id="KW-1185">Reference proteome</keyword>
<sequence length="460" mass="50555">MDTPAWHHSGYSLDSKTMTGKKASPHTRKTSKMKCDDYVFLTEKQIKHETAENITSVGTDCSLQVSSKNVRMSRGVCEKDPKGWNAEPLCSEQCTATPAHNNKVSSPMFKRQHSEETGSRKVSVLLYRLEETKLSITTREGGIHPSEQTNDFPEPERKREMTGHSRLLTEMNNCAHQESFEGEAAGVSANMINNFQGMLQRQITRSDSESSVENRQVNKLTLNSPGDENKSSALGWFDSKEPRNGEMDFPPMQSKEEIGGQLATFPSNEGGSFTQLVDYASRPDSAPDGCHVSAKETADNEKGANGLEIKVSAELQFASVSEEAEKHSRQNDSCAPERGVGDEMRPASYSNGHAGCLQTDVAESQPAESPQPTAPMLLELRDPPHEDATEGFPSTAPDVDRILQGQTEEAKSQEDEKALKVADVKKTFEKCKPAAEKAAPPARKATHKNMMQHHEYANAG</sequence>
<accession>A0ACB8FZT1</accession>
<comment type="caution">
    <text evidence="1">The sequence shown here is derived from an EMBL/GenBank/DDBJ whole genome shotgun (WGS) entry which is preliminary data.</text>
</comment>
<dbReference type="Proteomes" id="UP000827872">
    <property type="component" value="Linkage Group LG13"/>
</dbReference>
<protein>
    <submittedName>
        <fullName evidence="1">Uncharacterized protein</fullName>
    </submittedName>
</protein>
<dbReference type="EMBL" id="CM037626">
    <property type="protein sequence ID" value="KAH8012550.1"/>
    <property type="molecule type" value="Genomic_DNA"/>
</dbReference>
<proteinExistence type="predicted"/>
<name>A0ACB8FZT1_9SAUR</name>
<evidence type="ECO:0000313" key="2">
    <source>
        <dbReference type="Proteomes" id="UP000827872"/>
    </source>
</evidence>
<organism evidence="1 2">
    <name type="scientific">Sphaerodactylus townsendi</name>
    <dbReference type="NCBI Taxonomy" id="933632"/>
    <lineage>
        <taxon>Eukaryota</taxon>
        <taxon>Metazoa</taxon>
        <taxon>Chordata</taxon>
        <taxon>Craniata</taxon>
        <taxon>Vertebrata</taxon>
        <taxon>Euteleostomi</taxon>
        <taxon>Lepidosauria</taxon>
        <taxon>Squamata</taxon>
        <taxon>Bifurcata</taxon>
        <taxon>Gekkota</taxon>
        <taxon>Sphaerodactylidae</taxon>
        <taxon>Sphaerodactylus</taxon>
    </lineage>
</organism>
<evidence type="ECO:0000313" key="1">
    <source>
        <dbReference type="EMBL" id="KAH8012550.1"/>
    </source>
</evidence>
<reference evidence="1" key="1">
    <citation type="submission" date="2021-08" db="EMBL/GenBank/DDBJ databases">
        <title>The first chromosome-level gecko genome reveals the dynamic sex chromosomes of Neotropical dwarf geckos (Sphaerodactylidae: Sphaerodactylus).</title>
        <authorList>
            <person name="Pinto B.J."/>
            <person name="Keating S.E."/>
            <person name="Gamble T."/>
        </authorList>
    </citation>
    <scope>NUCLEOTIDE SEQUENCE</scope>
    <source>
        <strain evidence="1">TG3544</strain>
    </source>
</reference>